<keyword evidence="2" id="KW-1185">Reference proteome</keyword>
<gene>
    <name evidence="1" type="ordered locus">STK_00957</name>
</gene>
<dbReference type="EMBL" id="BA000023">
    <property type="protein sequence ID" value="BAK54145.1"/>
    <property type="molecule type" value="Genomic_DNA"/>
</dbReference>
<proteinExistence type="predicted"/>
<accession>F9VMJ9</accession>
<dbReference type="Proteomes" id="UP000001015">
    <property type="component" value="Chromosome"/>
</dbReference>
<sequence>MGVITPTSYEVVRMKVVNHKPMNRPKGTLAL</sequence>
<dbReference type="KEGG" id="sto:STK_00957"/>
<organism evidence="1 2">
    <name type="scientific">Sulfurisphaera tokodaii (strain DSM 16993 / JCM 10545 / NBRC 100140 / 7)</name>
    <name type="common">Sulfolobus tokodaii</name>
    <dbReference type="NCBI Taxonomy" id="273063"/>
    <lineage>
        <taxon>Archaea</taxon>
        <taxon>Thermoproteota</taxon>
        <taxon>Thermoprotei</taxon>
        <taxon>Sulfolobales</taxon>
        <taxon>Sulfolobaceae</taxon>
        <taxon>Sulfurisphaera</taxon>
    </lineage>
</organism>
<dbReference type="AlphaFoldDB" id="F9VMJ9"/>
<protein>
    <submittedName>
        <fullName evidence="1">Uncharacterized protein</fullName>
    </submittedName>
</protein>
<reference evidence="2" key="1">
    <citation type="journal article" date="2001" name="DNA Res.">
        <title>Complete genome sequence of an aerobic thermoacidophilic Crenarchaeon, Sulfolobus tokodaii strain7.</title>
        <authorList>
            <person name="Kawarabayasi Y."/>
            <person name="Hino Y."/>
            <person name="Horikawa H."/>
            <person name="Jin-no K."/>
            <person name="Takahashi M."/>
            <person name="Sekine M."/>
            <person name="Baba S."/>
            <person name="Ankai A."/>
            <person name="Kosugi H."/>
            <person name="Hosoyama A."/>
            <person name="Fukui S."/>
            <person name="Nagai Y."/>
            <person name="Nishijima K."/>
            <person name="Otsuka R."/>
            <person name="Nakazawa H."/>
            <person name="Takamiya M."/>
            <person name="Kato Y."/>
            <person name="Yoshizawa T."/>
            <person name="Tanaka T."/>
            <person name="Kudoh Y."/>
            <person name="Yamazaki J."/>
            <person name="Kushida N."/>
            <person name="Oguchi A."/>
            <person name="Aoki K."/>
            <person name="Masuda S."/>
            <person name="Yanagii M."/>
            <person name="Nishimura M."/>
            <person name="Yamagishi A."/>
            <person name="Oshima T."/>
            <person name="Kikuchi H."/>
        </authorList>
    </citation>
    <scope>NUCLEOTIDE SEQUENCE [LARGE SCALE GENOMIC DNA]</scope>
    <source>
        <strain evidence="2">DSM 16993 / JCM 10545 / NBRC 100140 / 7</strain>
    </source>
</reference>
<name>F9VMJ9_SULTO</name>
<evidence type="ECO:0000313" key="1">
    <source>
        <dbReference type="EMBL" id="BAK54145.1"/>
    </source>
</evidence>
<dbReference type="STRING" id="273063.STK_00957"/>
<evidence type="ECO:0000313" key="2">
    <source>
        <dbReference type="Proteomes" id="UP000001015"/>
    </source>
</evidence>